<keyword evidence="1" id="KW-0929">Antimicrobial</keyword>
<dbReference type="Gene3D" id="3.90.1720.10">
    <property type="entry name" value="endopeptidase domain like (from Nostoc punctiforme)"/>
    <property type="match status" value="1"/>
</dbReference>
<dbReference type="EMBL" id="LR796339">
    <property type="protein sequence ID" value="CAB4137147.1"/>
    <property type="molecule type" value="Genomic_DNA"/>
</dbReference>
<feature type="domain" description="Peptidase C51" evidence="2">
    <location>
        <begin position="41"/>
        <end position="117"/>
    </location>
</feature>
<dbReference type="InterPro" id="IPR007921">
    <property type="entry name" value="CHAP_dom"/>
</dbReference>
<sequence>MAAPRWLVEARKFEGLREIPGPRHNSTIVGWLTKLRAWWRDDETPWCGVFVAHCMQEAGLPFPKLYMRAKAWSDYGALLRPDRLAPGAILVFDRSGGGHVGFYVGEDTGHYFVLGGNQSNAVNVMKLGKSRLVASRWPRNEPVIGKPVHMTGGKVSTNEA</sequence>
<evidence type="ECO:0000256" key="1">
    <source>
        <dbReference type="ARBA" id="ARBA00022529"/>
    </source>
</evidence>
<reference evidence="3" key="1">
    <citation type="submission" date="2020-04" db="EMBL/GenBank/DDBJ databases">
        <authorList>
            <person name="Chiriac C."/>
            <person name="Salcher M."/>
            <person name="Ghai R."/>
            <person name="Kavagutti S V."/>
        </authorList>
    </citation>
    <scope>NUCLEOTIDE SEQUENCE</scope>
</reference>
<organism evidence="3">
    <name type="scientific">uncultured Caudovirales phage</name>
    <dbReference type="NCBI Taxonomy" id="2100421"/>
    <lineage>
        <taxon>Viruses</taxon>
        <taxon>Duplodnaviria</taxon>
        <taxon>Heunggongvirae</taxon>
        <taxon>Uroviricota</taxon>
        <taxon>Caudoviricetes</taxon>
        <taxon>Peduoviridae</taxon>
        <taxon>Maltschvirus</taxon>
        <taxon>Maltschvirus maltsch</taxon>
    </lineage>
</organism>
<dbReference type="Pfam" id="PF05257">
    <property type="entry name" value="CHAP"/>
    <property type="match status" value="1"/>
</dbReference>
<evidence type="ECO:0000259" key="2">
    <source>
        <dbReference type="Pfam" id="PF05257"/>
    </source>
</evidence>
<protein>
    <submittedName>
        <fullName evidence="3">TIGR02594, TIGR02594 family protein</fullName>
    </submittedName>
</protein>
<dbReference type="InterPro" id="IPR013423">
    <property type="entry name" value="CHP02594"/>
</dbReference>
<name>A0A6J5LVQ6_9CAUD</name>
<evidence type="ECO:0000313" key="3">
    <source>
        <dbReference type="EMBL" id="CAB4137147.1"/>
    </source>
</evidence>
<proteinExistence type="predicted"/>
<gene>
    <name evidence="3" type="ORF">UFOVP317_14</name>
</gene>
<dbReference type="SUPFAM" id="SSF54001">
    <property type="entry name" value="Cysteine proteinases"/>
    <property type="match status" value="1"/>
</dbReference>
<accession>A0A6J5LVQ6</accession>
<dbReference type="InterPro" id="IPR038765">
    <property type="entry name" value="Papain-like_cys_pep_sf"/>
</dbReference>
<dbReference type="GO" id="GO:0001897">
    <property type="term" value="P:symbiont-mediated cytolysis of host cell"/>
    <property type="evidence" value="ECO:0007669"/>
    <property type="project" value="UniProtKB-ARBA"/>
</dbReference>
<dbReference type="NCBIfam" id="TIGR02594">
    <property type="entry name" value="TIGR02594 family protein"/>
    <property type="match status" value="1"/>
</dbReference>